<gene>
    <name evidence="2" type="ORF">RDB_LOCUS174066</name>
</gene>
<dbReference type="Proteomes" id="UP000663841">
    <property type="component" value="Unassembled WGS sequence"/>
</dbReference>
<dbReference type="EMBL" id="CAJMWW010000392">
    <property type="protein sequence ID" value="CAE6469775.1"/>
    <property type="molecule type" value="Genomic_DNA"/>
</dbReference>
<protein>
    <recommendedName>
        <fullName evidence="4">F-box domain-containing protein</fullName>
    </recommendedName>
</protein>
<evidence type="ECO:0000313" key="3">
    <source>
        <dbReference type="Proteomes" id="UP000663841"/>
    </source>
</evidence>
<evidence type="ECO:0000313" key="2">
    <source>
        <dbReference type="EMBL" id="CAE6469775.1"/>
    </source>
</evidence>
<organism evidence="2 3">
    <name type="scientific">Rhizoctonia solani</name>
    <dbReference type="NCBI Taxonomy" id="456999"/>
    <lineage>
        <taxon>Eukaryota</taxon>
        <taxon>Fungi</taxon>
        <taxon>Dikarya</taxon>
        <taxon>Basidiomycota</taxon>
        <taxon>Agaricomycotina</taxon>
        <taxon>Agaricomycetes</taxon>
        <taxon>Cantharellales</taxon>
        <taxon>Ceratobasidiaceae</taxon>
        <taxon>Rhizoctonia</taxon>
    </lineage>
</organism>
<dbReference type="AlphaFoldDB" id="A0A8H3BZT3"/>
<proteinExistence type="predicted"/>
<dbReference type="Gene3D" id="1.20.1280.50">
    <property type="match status" value="1"/>
</dbReference>
<comment type="caution">
    <text evidence="2">The sequence shown here is derived from an EMBL/GenBank/DDBJ whole genome shotgun (WGS) entry which is preliminary data.</text>
</comment>
<accession>A0A8H3BZT3</accession>
<reference evidence="2" key="1">
    <citation type="submission" date="2021-01" db="EMBL/GenBank/DDBJ databases">
        <authorList>
            <person name="Kaushik A."/>
        </authorList>
    </citation>
    <scope>NUCLEOTIDE SEQUENCE</scope>
    <source>
        <strain evidence="2">AG3-T5</strain>
    </source>
</reference>
<name>A0A8H3BZT3_9AGAM</name>
<evidence type="ECO:0008006" key="4">
    <source>
        <dbReference type="Google" id="ProtNLM"/>
    </source>
</evidence>
<sequence>MDAQPLAVMEELENAGKHFRAALDQYLSVCSRMGDLSSSVLRNIPQKYMHHINAEIAHFSCYESKVKQAEAAVNQTRNRLSQLAPISSLPPEILGRIFQLVAKPCDLTVINSEEPDSETSSSGESEDWNADTDRPSKRRHKPALQLENFPTHLDCLSRVCSYWRQLAINTHSLWTHVDLLPHKLLHKEFFSRADTYVARAGPLPIELHVADINPLAYNEAYLRQFLRLIHNRIDTLNIAVTYEWRQFHTLILDHFFSDHTSASTGLTKLTTSCSLEVDEFINWFEEPHNGFVHLTILHLHGMFPVWGSTAYHNLVDLRFTPASDTRWTRISEPEFRRILEASPRLRILHFALHIVDRQPDDESVPPVQLHDLEAVSISTYRGSEHVILQPGYVLRMLAPGSKPLRLSICHRHHGDNFNDPVPGPEELFKFCQRSNIAKFCARYSRPRLDQLLCFASNLEELALDACVFGWQSDDLLQRSNPATSRLNSLVLHRCSPSLEQLEVLLEQYPTNSLILSGCYWEYIKDSGVRGPVRQIMDLLGKYPSTRFSFQASSPTANWNLIDCT</sequence>
<evidence type="ECO:0000256" key="1">
    <source>
        <dbReference type="SAM" id="MobiDB-lite"/>
    </source>
</evidence>
<feature type="region of interest" description="Disordered" evidence="1">
    <location>
        <begin position="111"/>
        <end position="143"/>
    </location>
</feature>